<name>A0AA37SQ16_9BACT</name>
<protein>
    <submittedName>
        <fullName evidence="1">Uncharacterized protein</fullName>
    </submittedName>
</protein>
<dbReference type="EMBL" id="BSOH01000007">
    <property type="protein sequence ID" value="GLR16806.1"/>
    <property type="molecule type" value="Genomic_DNA"/>
</dbReference>
<evidence type="ECO:0000313" key="2">
    <source>
        <dbReference type="Proteomes" id="UP001156666"/>
    </source>
</evidence>
<accession>A0AA37SQ16</accession>
<proteinExistence type="predicted"/>
<organism evidence="1 2">
    <name type="scientific">Portibacter lacus</name>
    <dbReference type="NCBI Taxonomy" id="1099794"/>
    <lineage>
        <taxon>Bacteria</taxon>
        <taxon>Pseudomonadati</taxon>
        <taxon>Bacteroidota</taxon>
        <taxon>Saprospiria</taxon>
        <taxon>Saprospirales</taxon>
        <taxon>Haliscomenobacteraceae</taxon>
        <taxon>Portibacter</taxon>
    </lineage>
</organism>
<reference evidence="1" key="2">
    <citation type="submission" date="2023-01" db="EMBL/GenBank/DDBJ databases">
        <title>Draft genome sequence of Portibacter lacus strain NBRC 108769.</title>
        <authorList>
            <person name="Sun Q."/>
            <person name="Mori K."/>
        </authorList>
    </citation>
    <scope>NUCLEOTIDE SEQUENCE</scope>
    <source>
        <strain evidence="1">NBRC 108769</strain>
    </source>
</reference>
<dbReference type="AlphaFoldDB" id="A0AA37SQ16"/>
<evidence type="ECO:0000313" key="1">
    <source>
        <dbReference type="EMBL" id="GLR16806.1"/>
    </source>
</evidence>
<dbReference type="Proteomes" id="UP001156666">
    <property type="component" value="Unassembled WGS sequence"/>
</dbReference>
<reference evidence="1" key="1">
    <citation type="journal article" date="2014" name="Int. J. Syst. Evol. Microbiol.">
        <title>Complete genome sequence of Corynebacterium casei LMG S-19264T (=DSM 44701T), isolated from a smear-ripened cheese.</title>
        <authorList>
            <consortium name="US DOE Joint Genome Institute (JGI-PGF)"/>
            <person name="Walter F."/>
            <person name="Albersmeier A."/>
            <person name="Kalinowski J."/>
            <person name="Ruckert C."/>
        </authorList>
    </citation>
    <scope>NUCLEOTIDE SEQUENCE</scope>
    <source>
        <strain evidence="1">NBRC 108769</strain>
    </source>
</reference>
<keyword evidence="2" id="KW-1185">Reference proteome</keyword>
<sequence>MITHLGLSPLLAEAMNSFFSSEKLMVSHLGLVRLLAEAMNVFRGLTNKYYSLAL</sequence>
<gene>
    <name evidence="1" type="ORF">GCM10007940_14210</name>
</gene>
<comment type="caution">
    <text evidence="1">The sequence shown here is derived from an EMBL/GenBank/DDBJ whole genome shotgun (WGS) entry which is preliminary data.</text>
</comment>